<dbReference type="InterPro" id="IPR012908">
    <property type="entry name" value="PGAP1-ab_dom-like"/>
</dbReference>
<comment type="caution">
    <text evidence="3">The sequence shown here is derived from an EMBL/GenBank/DDBJ whole genome shotgun (WGS) entry which is preliminary data.</text>
</comment>
<name>A0A4E0QUG0_9GAMM</name>
<dbReference type="InterPro" id="IPR029058">
    <property type="entry name" value="AB_hydrolase_fold"/>
</dbReference>
<evidence type="ECO:0000256" key="1">
    <source>
        <dbReference type="SAM" id="SignalP"/>
    </source>
</evidence>
<sequence>MKISLILCTIFLINTSFAETIIYEEPIVNGHAGYVMASEVNYPIDKVLILVRGFDTENDEHPVDKLYGLYHSVVDYLSPMGWDIVVFDYVDGAIDLKHNADNLARFIELVNIYAEPNYHLAIVGGSMGGIVARTMFAQEGSNMGVDSYVSIDAPHWGVYLSECCNDLAAIWFDYYAGLEMLNGDDLYEEHYNWLRSIENHPDFMAQVIEPMNTCAIALSDGEQGYWKVDWEDRLIHTKFYPVSSYMYNEGLTSNFIPYHSAIYMDDYSTTKKKKFGYNKYVYNDTYSSYFDETLANPRDRHAAPEYAVEQALQFVLDYY</sequence>
<dbReference type="SUPFAM" id="SSF53474">
    <property type="entry name" value="alpha/beta-Hydrolases"/>
    <property type="match status" value="1"/>
</dbReference>
<evidence type="ECO:0000259" key="2">
    <source>
        <dbReference type="Pfam" id="PF07819"/>
    </source>
</evidence>
<feature type="signal peptide" evidence="1">
    <location>
        <begin position="1"/>
        <end position="18"/>
    </location>
</feature>
<proteinExistence type="predicted"/>
<feature type="domain" description="GPI inositol-deacylase PGAP1-like alpha/beta" evidence="2">
    <location>
        <begin position="110"/>
        <end position="156"/>
    </location>
</feature>
<dbReference type="GO" id="GO:0016788">
    <property type="term" value="F:hydrolase activity, acting on ester bonds"/>
    <property type="evidence" value="ECO:0007669"/>
    <property type="project" value="InterPro"/>
</dbReference>
<dbReference type="Pfam" id="PF07819">
    <property type="entry name" value="PGAP1"/>
    <property type="match status" value="1"/>
</dbReference>
<dbReference type="Proteomes" id="UP000030428">
    <property type="component" value="Unassembled WGS sequence"/>
</dbReference>
<keyword evidence="4" id="KW-1185">Reference proteome</keyword>
<keyword evidence="1" id="KW-0732">Signal</keyword>
<dbReference type="EMBL" id="JSZA02000078">
    <property type="protein sequence ID" value="TGO02785.1"/>
    <property type="molecule type" value="Genomic_DNA"/>
</dbReference>
<protein>
    <recommendedName>
        <fullName evidence="2">GPI inositol-deacylase PGAP1-like alpha/beta domain-containing protein</fullName>
    </recommendedName>
</protein>
<accession>A0A4E0QUG0</accession>
<reference evidence="3 4" key="1">
    <citation type="journal article" date="2016" name="Front. Microbiol.">
        <title>Single-Cell (Meta-)Genomics of a Dimorphic Candidatus Thiomargarita nelsonii Reveals Genomic Plasticity.</title>
        <authorList>
            <person name="Flood B.E."/>
            <person name="Fliss P."/>
            <person name="Jones D.S."/>
            <person name="Dick G.J."/>
            <person name="Jain S."/>
            <person name="Kaster A.K."/>
            <person name="Winkel M."/>
            <person name="Mussmann M."/>
            <person name="Bailey J."/>
        </authorList>
    </citation>
    <scope>NUCLEOTIDE SEQUENCE [LARGE SCALE GENOMIC DNA]</scope>
    <source>
        <strain evidence="3">Hydrate Ridge</strain>
    </source>
</reference>
<gene>
    <name evidence="3" type="ORF">PN36_19245</name>
</gene>
<evidence type="ECO:0000313" key="3">
    <source>
        <dbReference type="EMBL" id="TGO02785.1"/>
    </source>
</evidence>
<evidence type="ECO:0000313" key="4">
    <source>
        <dbReference type="Proteomes" id="UP000030428"/>
    </source>
</evidence>
<dbReference type="Gene3D" id="3.40.50.1820">
    <property type="entry name" value="alpha/beta hydrolase"/>
    <property type="match status" value="1"/>
</dbReference>
<organism evidence="3 4">
    <name type="scientific">Candidatus Thiomargarita nelsonii</name>
    <dbReference type="NCBI Taxonomy" id="1003181"/>
    <lineage>
        <taxon>Bacteria</taxon>
        <taxon>Pseudomonadati</taxon>
        <taxon>Pseudomonadota</taxon>
        <taxon>Gammaproteobacteria</taxon>
        <taxon>Thiotrichales</taxon>
        <taxon>Thiotrichaceae</taxon>
        <taxon>Thiomargarita</taxon>
    </lineage>
</organism>
<dbReference type="AlphaFoldDB" id="A0A4E0QUG0"/>
<feature type="chain" id="PRO_5020036399" description="GPI inositol-deacylase PGAP1-like alpha/beta domain-containing protein" evidence="1">
    <location>
        <begin position="19"/>
        <end position="319"/>
    </location>
</feature>